<protein>
    <submittedName>
        <fullName evidence="1">Uncharacterized protein</fullName>
    </submittedName>
</protein>
<sequence length="233" mass="26441">MSDNPKSRSQAVALIKFFSREDHYLSFKKGTNLFRTPHYYRKDKSIGRGDRSESCLGYWDKQLGDEMPNIIHNGDKVNFDDAESILVYPAAEQKDAWLQSWAVIGPHNNFENSLEQMLNEFGTYFVILPATKISAYRHLLAKASGCKVHMGGVKYSDNPLERSLVVKDSKLSYQKEFRFLLGECSKGEERDKKIQLQGMDKMLLEASSLKLTSPSGDVKYCSLGHQKVVSVSK</sequence>
<comment type="caution">
    <text evidence="1">The sequence shown here is derived from an EMBL/GenBank/DDBJ whole genome shotgun (WGS) entry which is preliminary data.</text>
</comment>
<accession>A0ABU9GUC1</accession>
<gene>
    <name evidence="1" type="ORF">V6256_15120</name>
</gene>
<reference evidence="1 2" key="1">
    <citation type="submission" date="2024-02" db="EMBL/GenBank/DDBJ databases">
        <title>Bacteria isolated from the canopy kelp, Nereocystis luetkeana.</title>
        <authorList>
            <person name="Pfister C.A."/>
            <person name="Younker I.T."/>
            <person name="Light S.H."/>
        </authorList>
    </citation>
    <scope>NUCLEOTIDE SEQUENCE [LARGE SCALE GENOMIC DNA]</scope>
    <source>
        <strain evidence="1 2">TI.1.05</strain>
    </source>
</reference>
<dbReference type="EMBL" id="JBAKAZ010000127">
    <property type="protein sequence ID" value="MEL0630925.1"/>
    <property type="molecule type" value="Genomic_DNA"/>
</dbReference>
<keyword evidence="2" id="KW-1185">Reference proteome</keyword>
<evidence type="ECO:0000313" key="1">
    <source>
        <dbReference type="EMBL" id="MEL0630925.1"/>
    </source>
</evidence>
<dbReference type="RefSeq" id="WP_341599099.1">
    <property type="nucleotide sequence ID" value="NZ_JBAKAZ010000127.1"/>
</dbReference>
<organism evidence="1 2">
    <name type="scientific">Psychromonas aquatilis</name>
    <dbReference type="NCBI Taxonomy" id="2005072"/>
    <lineage>
        <taxon>Bacteria</taxon>
        <taxon>Pseudomonadati</taxon>
        <taxon>Pseudomonadota</taxon>
        <taxon>Gammaproteobacteria</taxon>
        <taxon>Alteromonadales</taxon>
        <taxon>Psychromonadaceae</taxon>
        <taxon>Psychromonas</taxon>
    </lineage>
</organism>
<name>A0ABU9GUC1_9GAMM</name>
<dbReference type="Proteomes" id="UP001369082">
    <property type="component" value="Unassembled WGS sequence"/>
</dbReference>
<evidence type="ECO:0000313" key="2">
    <source>
        <dbReference type="Proteomes" id="UP001369082"/>
    </source>
</evidence>
<proteinExistence type="predicted"/>